<dbReference type="AlphaFoldDB" id="A0AAE8N6H0"/>
<feature type="compositionally biased region" description="Pro residues" evidence="1">
    <location>
        <begin position="169"/>
        <end position="183"/>
    </location>
</feature>
<dbReference type="EMBL" id="ONZQ02000013">
    <property type="protein sequence ID" value="SPO05757.1"/>
    <property type="molecule type" value="Genomic_DNA"/>
</dbReference>
<dbReference type="Proteomes" id="UP001187682">
    <property type="component" value="Unassembled WGS sequence"/>
</dbReference>
<feature type="compositionally biased region" description="Low complexity" evidence="1">
    <location>
        <begin position="283"/>
        <end position="297"/>
    </location>
</feature>
<feature type="compositionally biased region" description="Basic and acidic residues" evidence="1">
    <location>
        <begin position="203"/>
        <end position="223"/>
    </location>
</feature>
<feature type="compositionally biased region" description="Basic and acidic residues" evidence="1">
    <location>
        <begin position="29"/>
        <end position="42"/>
    </location>
</feature>
<feature type="compositionally biased region" description="Pro residues" evidence="1">
    <location>
        <begin position="368"/>
        <end position="378"/>
    </location>
</feature>
<reference evidence="2" key="1">
    <citation type="submission" date="2018-03" db="EMBL/GenBank/DDBJ databases">
        <authorList>
            <person name="Guldener U."/>
        </authorList>
    </citation>
    <scope>NUCLEOTIDE SEQUENCE</scope>
</reference>
<protein>
    <submittedName>
        <fullName evidence="2">Uncharacterized protein</fullName>
    </submittedName>
</protein>
<organism evidence="2 3">
    <name type="scientific">Cephalotrichum gorgonifer</name>
    <dbReference type="NCBI Taxonomy" id="2041049"/>
    <lineage>
        <taxon>Eukaryota</taxon>
        <taxon>Fungi</taxon>
        <taxon>Dikarya</taxon>
        <taxon>Ascomycota</taxon>
        <taxon>Pezizomycotina</taxon>
        <taxon>Sordariomycetes</taxon>
        <taxon>Hypocreomycetidae</taxon>
        <taxon>Microascales</taxon>
        <taxon>Microascaceae</taxon>
        <taxon>Cephalotrichum</taxon>
    </lineage>
</organism>
<sequence length="747" mass="81992">MEAAAKQVKLLTQRILPDRPHQLSYSPDSRYRVGSEAKGPEEQIHRRLQYMTFISDGDRGVLLTRSYYDMREEPPTPSAREAVAPSQSDKKPATKMSLSDYKNKVKQKSQSPLPPARSLPKKIEDVAPRHTQERKGDSQQPEPWKRDALHSAKAGPGSRDPLSGDRPSSLPPKPPTARGPSPSPSGKKRGSDEDGTPRPAKRSKGDENGTPDEKPRGQKDIVRPRSQSDALRKKDTAPTTHDRGESKLGTNNSSSTANGRSMLKAAMSSAHNGSPNARSRAGSVNGSRPESSGSSKSTPVKAHTSTGTKSTVPPLLSPLHLSFEGTKSPPRKIDKAPRRDEQPSNHRSTLKGKPERQAATKRSKSPLMIPPLLSPTLPPFVEEELTRRKKVSAQDTDSRSPEHPRNVKKPHVASKDVEKPRREQLIVTLRYPKRMSKRVQRLLALPGKNERSGSTDPQAHPQPSQASKKRPLQSSGPPEMSGEALITATKRPRKPDGAPASKTVPTPSTPPRPPSAMSHVNTPGESTLGSSSQPTQNPSASQVPPSLNRLKQRHHRYSSLGTKLKHTRDDIAKRFPQNQLPDAEHKLSVVTGIEATLSYMIGFRSLFEVRRAERKPPDSRVWRSLVPFVTELQQQAKKLPFAHALILILHEAILQERLTCLYLGDLRVQGAVADLQQAGTAQFKLRGQILEVYRQVEESGLKLPALNAGVSFDEGVCKALEAMTAWAESEGLEWRASLSVDDILAAN</sequence>
<accession>A0AAE8N6H0</accession>
<evidence type="ECO:0000313" key="3">
    <source>
        <dbReference type="Proteomes" id="UP001187682"/>
    </source>
</evidence>
<feature type="compositionally biased region" description="Polar residues" evidence="1">
    <location>
        <begin position="248"/>
        <end position="259"/>
    </location>
</feature>
<feature type="compositionally biased region" description="Basic and acidic residues" evidence="1">
    <location>
        <begin position="331"/>
        <end position="344"/>
    </location>
</feature>
<feature type="compositionally biased region" description="Basic and acidic residues" evidence="1">
    <location>
        <begin position="396"/>
        <end position="405"/>
    </location>
</feature>
<feature type="compositionally biased region" description="Polar residues" evidence="1">
    <location>
        <begin position="518"/>
        <end position="545"/>
    </location>
</feature>
<feature type="region of interest" description="Disordered" evidence="1">
    <location>
        <begin position="66"/>
        <end position="559"/>
    </location>
</feature>
<feature type="compositionally biased region" description="Basic and acidic residues" evidence="1">
    <location>
        <begin position="230"/>
        <end position="246"/>
    </location>
</feature>
<feature type="compositionally biased region" description="Basic and acidic residues" evidence="1">
    <location>
        <begin position="121"/>
        <end position="150"/>
    </location>
</feature>
<evidence type="ECO:0000313" key="2">
    <source>
        <dbReference type="EMBL" id="SPO05757.1"/>
    </source>
</evidence>
<evidence type="ECO:0000256" key="1">
    <source>
        <dbReference type="SAM" id="MobiDB-lite"/>
    </source>
</evidence>
<proteinExistence type="predicted"/>
<feature type="region of interest" description="Disordered" evidence="1">
    <location>
        <begin position="18"/>
        <end position="42"/>
    </location>
</feature>
<feature type="compositionally biased region" description="Polar residues" evidence="1">
    <location>
        <begin position="454"/>
        <end position="476"/>
    </location>
</feature>
<comment type="caution">
    <text evidence="2">The sequence shown here is derived from an EMBL/GenBank/DDBJ whole genome shotgun (WGS) entry which is preliminary data.</text>
</comment>
<feature type="compositionally biased region" description="Basic and acidic residues" evidence="1">
    <location>
        <begin position="413"/>
        <end position="424"/>
    </location>
</feature>
<name>A0AAE8N6H0_9PEZI</name>
<gene>
    <name evidence="2" type="ORF">DNG_08444</name>
</gene>
<feature type="compositionally biased region" description="Basic residues" evidence="1">
    <location>
        <begin position="431"/>
        <end position="440"/>
    </location>
</feature>
<keyword evidence="3" id="KW-1185">Reference proteome</keyword>